<feature type="domain" description="Pterin-binding" evidence="12">
    <location>
        <begin position="22"/>
        <end position="277"/>
    </location>
</feature>
<comment type="cofactor">
    <cofactor evidence="2">
        <name>Mg(2+)</name>
        <dbReference type="ChEBI" id="CHEBI:18420"/>
    </cofactor>
</comment>
<evidence type="ECO:0000256" key="4">
    <source>
        <dbReference type="ARBA" id="ARBA00009503"/>
    </source>
</evidence>
<evidence type="ECO:0000259" key="12">
    <source>
        <dbReference type="PROSITE" id="PS50972"/>
    </source>
</evidence>
<evidence type="ECO:0000256" key="3">
    <source>
        <dbReference type="ARBA" id="ARBA00004763"/>
    </source>
</evidence>
<accession>A0A6J4Q548</accession>
<dbReference type="GO" id="GO:0046654">
    <property type="term" value="P:tetrahydrofolate biosynthetic process"/>
    <property type="evidence" value="ECO:0007669"/>
    <property type="project" value="TreeGrafter"/>
</dbReference>
<name>A0A6J4Q548_9ACTN</name>
<keyword evidence="10" id="KW-0289">Folate biosynthesis</keyword>
<dbReference type="PANTHER" id="PTHR20941">
    <property type="entry name" value="FOLATE SYNTHESIS PROTEINS"/>
    <property type="match status" value="1"/>
</dbReference>
<keyword evidence="7 13" id="KW-0808">Transferase</keyword>
<dbReference type="PROSITE" id="PS50972">
    <property type="entry name" value="PTERIN_BINDING"/>
    <property type="match status" value="1"/>
</dbReference>
<dbReference type="EC" id="2.5.1.15" evidence="5"/>
<dbReference type="GO" id="GO:0005829">
    <property type="term" value="C:cytosol"/>
    <property type="evidence" value="ECO:0007669"/>
    <property type="project" value="TreeGrafter"/>
</dbReference>
<evidence type="ECO:0000256" key="6">
    <source>
        <dbReference type="ARBA" id="ARBA00016919"/>
    </source>
</evidence>
<evidence type="ECO:0000256" key="2">
    <source>
        <dbReference type="ARBA" id="ARBA00001946"/>
    </source>
</evidence>
<gene>
    <name evidence="13" type="ORF">AVDCRST_MAG78-1479</name>
</gene>
<evidence type="ECO:0000256" key="11">
    <source>
        <dbReference type="ARBA" id="ARBA00030193"/>
    </source>
</evidence>
<dbReference type="PROSITE" id="PS00793">
    <property type="entry name" value="DHPS_2"/>
    <property type="match status" value="1"/>
</dbReference>
<evidence type="ECO:0000256" key="7">
    <source>
        <dbReference type="ARBA" id="ARBA00022679"/>
    </source>
</evidence>
<dbReference type="InterPro" id="IPR006390">
    <property type="entry name" value="DHP_synth_dom"/>
</dbReference>
<evidence type="ECO:0000256" key="10">
    <source>
        <dbReference type="ARBA" id="ARBA00022909"/>
    </source>
</evidence>
<evidence type="ECO:0000256" key="5">
    <source>
        <dbReference type="ARBA" id="ARBA00012458"/>
    </source>
</evidence>
<evidence type="ECO:0000313" key="13">
    <source>
        <dbReference type="EMBL" id="CAA9428517.1"/>
    </source>
</evidence>
<evidence type="ECO:0000256" key="9">
    <source>
        <dbReference type="ARBA" id="ARBA00022842"/>
    </source>
</evidence>
<comment type="catalytic activity">
    <reaction evidence="1">
        <text>(7,8-dihydropterin-6-yl)methyl diphosphate + 4-aminobenzoate = 7,8-dihydropteroate + diphosphate</text>
        <dbReference type="Rhea" id="RHEA:19949"/>
        <dbReference type="ChEBI" id="CHEBI:17836"/>
        <dbReference type="ChEBI" id="CHEBI:17839"/>
        <dbReference type="ChEBI" id="CHEBI:33019"/>
        <dbReference type="ChEBI" id="CHEBI:72950"/>
        <dbReference type="EC" id="2.5.1.15"/>
    </reaction>
</comment>
<keyword evidence="9" id="KW-0460">Magnesium</keyword>
<keyword evidence="8" id="KW-0479">Metal-binding</keyword>
<dbReference type="InterPro" id="IPR000489">
    <property type="entry name" value="Pterin-binding_dom"/>
</dbReference>
<dbReference type="NCBIfam" id="TIGR01496">
    <property type="entry name" value="DHPS"/>
    <property type="match status" value="1"/>
</dbReference>
<sequence>MNRRPAVRETTGVGSLISGPDPVLVSILNVTPDSFSDGGEFFGAEPAVAQAEKMLDEGAQIIDVGGESTRPGSDPVSPEEELRRVIPVVQGIRKVRPEAIISIDTYRASIAESVLDAGARVVNDVTALGGDPTMAGLVAERGCPVILMHMLGEPKSMQKDPRYEDVVREVRDFLAGRAEHAIRRGVREENIVLDPGIGFGKTLRHNLELLNNLDVFVELGFPVLVGASRKSFLGKITGANDARARVFGTVATSVMAYEQGATLFRVHDVQANKEALEVAAAVRRA</sequence>
<protein>
    <recommendedName>
        <fullName evidence="6">Dihydropteroate synthase</fullName>
        <ecNumber evidence="5">2.5.1.15</ecNumber>
    </recommendedName>
    <alternativeName>
        <fullName evidence="11">Dihydropteroate pyrophosphorylase</fullName>
    </alternativeName>
</protein>
<dbReference type="AlphaFoldDB" id="A0A6J4Q548"/>
<reference evidence="13" key="1">
    <citation type="submission" date="2020-02" db="EMBL/GenBank/DDBJ databases">
        <authorList>
            <person name="Meier V. D."/>
        </authorList>
    </citation>
    <scope>NUCLEOTIDE SEQUENCE</scope>
    <source>
        <strain evidence="13">AVDCRST_MAG78</strain>
    </source>
</reference>
<comment type="similarity">
    <text evidence="4">Belongs to the DHPS family.</text>
</comment>
<dbReference type="CDD" id="cd00739">
    <property type="entry name" value="DHPS"/>
    <property type="match status" value="1"/>
</dbReference>
<dbReference type="GO" id="GO:0046872">
    <property type="term" value="F:metal ion binding"/>
    <property type="evidence" value="ECO:0007669"/>
    <property type="project" value="UniProtKB-KW"/>
</dbReference>
<evidence type="ECO:0000256" key="1">
    <source>
        <dbReference type="ARBA" id="ARBA00000012"/>
    </source>
</evidence>
<comment type="pathway">
    <text evidence="3">Cofactor biosynthesis; tetrahydrofolate biosynthesis; 7,8-dihydrofolate from 2-amino-4-hydroxy-6-hydroxymethyl-7,8-dihydropteridine diphosphate and 4-aminobenzoate: step 1/2.</text>
</comment>
<dbReference type="InterPro" id="IPR045031">
    <property type="entry name" value="DHP_synth-like"/>
</dbReference>
<proteinExistence type="inferred from homology"/>
<evidence type="ECO:0000256" key="8">
    <source>
        <dbReference type="ARBA" id="ARBA00022723"/>
    </source>
</evidence>
<dbReference type="Gene3D" id="3.20.20.20">
    <property type="entry name" value="Dihydropteroate synthase-like"/>
    <property type="match status" value="1"/>
</dbReference>
<dbReference type="GO" id="GO:0046656">
    <property type="term" value="P:folic acid biosynthetic process"/>
    <property type="evidence" value="ECO:0007669"/>
    <property type="project" value="UniProtKB-KW"/>
</dbReference>
<dbReference type="SUPFAM" id="SSF51717">
    <property type="entry name" value="Dihydropteroate synthetase-like"/>
    <property type="match status" value="1"/>
</dbReference>
<dbReference type="Pfam" id="PF00809">
    <property type="entry name" value="Pterin_bind"/>
    <property type="match status" value="1"/>
</dbReference>
<organism evidence="13">
    <name type="scientific">uncultured Rubrobacteraceae bacterium</name>
    <dbReference type="NCBI Taxonomy" id="349277"/>
    <lineage>
        <taxon>Bacteria</taxon>
        <taxon>Bacillati</taxon>
        <taxon>Actinomycetota</taxon>
        <taxon>Rubrobacteria</taxon>
        <taxon>Rubrobacterales</taxon>
        <taxon>Rubrobacteraceae</taxon>
        <taxon>environmental samples</taxon>
    </lineage>
</organism>
<dbReference type="FunFam" id="3.20.20.20:FF:000006">
    <property type="entry name" value="Dihydropteroate synthase"/>
    <property type="match status" value="1"/>
</dbReference>
<dbReference type="EMBL" id="CADCVB010000100">
    <property type="protein sequence ID" value="CAA9428517.1"/>
    <property type="molecule type" value="Genomic_DNA"/>
</dbReference>
<dbReference type="GO" id="GO:0004156">
    <property type="term" value="F:dihydropteroate synthase activity"/>
    <property type="evidence" value="ECO:0007669"/>
    <property type="project" value="UniProtKB-EC"/>
</dbReference>
<dbReference type="PANTHER" id="PTHR20941:SF1">
    <property type="entry name" value="FOLIC ACID SYNTHESIS PROTEIN FOL1"/>
    <property type="match status" value="1"/>
</dbReference>
<dbReference type="InterPro" id="IPR011005">
    <property type="entry name" value="Dihydropteroate_synth-like_sf"/>
</dbReference>